<dbReference type="CDD" id="cd03823">
    <property type="entry name" value="GT4_ExpE7-like"/>
    <property type="match status" value="1"/>
</dbReference>
<keyword evidence="4" id="KW-1185">Reference proteome</keyword>
<reference evidence="3 4" key="1">
    <citation type="submission" date="2020-02" db="EMBL/GenBank/DDBJ databases">
        <authorList>
            <person name="Gao J."/>
            <person name="Sun J."/>
        </authorList>
    </citation>
    <scope>NUCLEOTIDE SEQUENCE [LARGE SCALE GENOMIC DNA]</scope>
    <source>
        <strain evidence="3 4">7124</strain>
    </source>
</reference>
<dbReference type="InterPro" id="IPR050194">
    <property type="entry name" value="Glycosyltransferase_grp1"/>
</dbReference>
<gene>
    <name evidence="3" type="ORF">G5B47_14220</name>
</gene>
<protein>
    <submittedName>
        <fullName evidence="3">Glycosyltransferase family 4 protein</fullName>
    </submittedName>
</protein>
<dbReference type="InterPro" id="IPR028098">
    <property type="entry name" value="Glyco_trans_4-like_N"/>
</dbReference>
<name>A0A6M1PM43_9BACL</name>
<dbReference type="PANTHER" id="PTHR45947:SF13">
    <property type="entry name" value="TRANSFERASE"/>
    <property type="match status" value="1"/>
</dbReference>
<accession>A0A6M1PM43</accession>
<keyword evidence="3" id="KW-0808">Transferase</keyword>
<proteinExistence type="predicted"/>
<dbReference type="PANTHER" id="PTHR45947">
    <property type="entry name" value="SULFOQUINOVOSYL TRANSFERASE SQD2"/>
    <property type="match status" value="1"/>
</dbReference>
<dbReference type="Proteomes" id="UP000480151">
    <property type="component" value="Unassembled WGS sequence"/>
</dbReference>
<dbReference type="Gene3D" id="3.40.50.2000">
    <property type="entry name" value="Glycogen Phosphorylase B"/>
    <property type="match status" value="2"/>
</dbReference>
<feature type="domain" description="Glycosyltransferase subfamily 4-like N-terminal" evidence="2">
    <location>
        <begin position="15"/>
        <end position="207"/>
    </location>
</feature>
<evidence type="ECO:0000259" key="1">
    <source>
        <dbReference type="Pfam" id="PF00534"/>
    </source>
</evidence>
<dbReference type="Pfam" id="PF00534">
    <property type="entry name" value="Glycos_transf_1"/>
    <property type="match status" value="1"/>
</dbReference>
<organism evidence="3 4">
    <name type="scientific">Paenibacillus apii</name>
    <dbReference type="NCBI Taxonomy" id="1850370"/>
    <lineage>
        <taxon>Bacteria</taxon>
        <taxon>Bacillati</taxon>
        <taxon>Bacillota</taxon>
        <taxon>Bacilli</taxon>
        <taxon>Bacillales</taxon>
        <taxon>Paenibacillaceae</taxon>
        <taxon>Paenibacillus</taxon>
    </lineage>
</organism>
<feature type="domain" description="Glycosyl transferase family 1" evidence="1">
    <location>
        <begin position="220"/>
        <end position="374"/>
    </location>
</feature>
<dbReference type="GO" id="GO:0016757">
    <property type="term" value="F:glycosyltransferase activity"/>
    <property type="evidence" value="ECO:0007669"/>
    <property type="project" value="InterPro"/>
</dbReference>
<sequence length="404" mass="46642">MKVGIINAYYYPEIIGGAELSVKKLAEGLVNKGLEVFVITTGENNVVDYIEGVKVYRLKTNNFFRVGKYKNPIKKVTDRLLDIYNPFNFKKINIILRKEKPNIVHTNNLYGISPIVYNAAKINSIKIVHTLRDYYILCPRVNLLNKKNEICNNPCISCQLYRGVNRYLFKNIDALTAPSQFTNRIFNDNDFFKHINSYTIHNAIEIDYKELEETRLYRINKKRDSLRFVYLGALSKHKGIIELINSFSKIENDSVSLEIAGEGNLRGFIQGEAKKDNRIKLHRFLNEKEKKNLLLDSDILVIPSMWYEPFGRVVIEAYKYGLPVIGSNLGGIPEIIDNYSTGVIFNPESEDSLINAFNYFIDNKKLINEIVNNCIKKLHEFDLDIQIEQFVDLYSSLVDSGDHR</sequence>
<dbReference type="Pfam" id="PF13439">
    <property type="entry name" value="Glyco_transf_4"/>
    <property type="match status" value="1"/>
</dbReference>
<dbReference type="EMBL" id="JAAKGU010000006">
    <property type="protein sequence ID" value="NGM83574.1"/>
    <property type="molecule type" value="Genomic_DNA"/>
</dbReference>
<evidence type="ECO:0000259" key="2">
    <source>
        <dbReference type="Pfam" id="PF13439"/>
    </source>
</evidence>
<dbReference type="AlphaFoldDB" id="A0A6M1PM43"/>
<dbReference type="SUPFAM" id="SSF53756">
    <property type="entry name" value="UDP-Glycosyltransferase/glycogen phosphorylase"/>
    <property type="match status" value="1"/>
</dbReference>
<comment type="caution">
    <text evidence="3">The sequence shown here is derived from an EMBL/GenBank/DDBJ whole genome shotgun (WGS) entry which is preliminary data.</text>
</comment>
<dbReference type="InterPro" id="IPR001296">
    <property type="entry name" value="Glyco_trans_1"/>
</dbReference>
<dbReference type="RefSeq" id="WP_165099243.1">
    <property type="nucleotide sequence ID" value="NZ_JAAKGU010000006.1"/>
</dbReference>
<evidence type="ECO:0000313" key="3">
    <source>
        <dbReference type="EMBL" id="NGM83574.1"/>
    </source>
</evidence>
<evidence type="ECO:0000313" key="4">
    <source>
        <dbReference type="Proteomes" id="UP000480151"/>
    </source>
</evidence>